<protein>
    <submittedName>
        <fullName evidence="1">(California timema) hypothetical protein</fullName>
    </submittedName>
</protein>
<sequence length="72" mass="8075">MDNKCEYAVLSCSLFTGSLAQLGPSRRQHPAFNLGTQYHMTGAARWEPKVILRRGTVSFQRQHLADDILLTA</sequence>
<dbReference type="AlphaFoldDB" id="A0A7R9JCW3"/>
<evidence type="ECO:0000313" key="1">
    <source>
        <dbReference type="EMBL" id="CAD7576628.1"/>
    </source>
</evidence>
<reference evidence="1" key="1">
    <citation type="submission" date="2020-11" db="EMBL/GenBank/DDBJ databases">
        <authorList>
            <person name="Tran Van P."/>
        </authorList>
    </citation>
    <scope>NUCLEOTIDE SEQUENCE</scope>
</reference>
<organism evidence="1">
    <name type="scientific">Timema californicum</name>
    <name type="common">California timema</name>
    <name type="synonym">Walking stick</name>
    <dbReference type="NCBI Taxonomy" id="61474"/>
    <lineage>
        <taxon>Eukaryota</taxon>
        <taxon>Metazoa</taxon>
        <taxon>Ecdysozoa</taxon>
        <taxon>Arthropoda</taxon>
        <taxon>Hexapoda</taxon>
        <taxon>Insecta</taxon>
        <taxon>Pterygota</taxon>
        <taxon>Neoptera</taxon>
        <taxon>Polyneoptera</taxon>
        <taxon>Phasmatodea</taxon>
        <taxon>Timematodea</taxon>
        <taxon>Timematoidea</taxon>
        <taxon>Timematidae</taxon>
        <taxon>Timema</taxon>
    </lineage>
</organism>
<accession>A0A7R9JCW3</accession>
<gene>
    <name evidence="1" type="ORF">TCMB3V08_LOCUS9193</name>
</gene>
<dbReference type="EMBL" id="OE184477">
    <property type="protein sequence ID" value="CAD7576628.1"/>
    <property type="molecule type" value="Genomic_DNA"/>
</dbReference>
<proteinExistence type="predicted"/>
<name>A0A7R9JCW3_TIMCA</name>